<dbReference type="EMBL" id="BTRK01000002">
    <property type="protein sequence ID" value="GMR35285.1"/>
    <property type="molecule type" value="Genomic_DNA"/>
</dbReference>
<reference evidence="3" key="1">
    <citation type="submission" date="2022-10" db="EMBL/GenBank/DDBJ databases">
        <title>Genome assembly of Pristionchus species.</title>
        <authorList>
            <person name="Yoshida K."/>
            <person name="Sommer R.J."/>
        </authorList>
    </citation>
    <scope>NUCLEOTIDE SEQUENCE [LARGE SCALE GENOMIC DNA]</scope>
    <source>
        <strain evidence="3">RS5460</strain>
    </source>
</reference>
<proteinExistence type="predicted"/>
<feature type="non-terminal residue" evidence="2">
    <location>
        <position position="1"/>
    </location>
</feature>
<accession>A0AAN5C941</accession>
<evidence type="ECO:0000313" key="3">
    <source>
        <dbReference type="Proteomes" id="UP001328107"/>
    </source>
</evidence>
<gene>
    <name evidence="2" type="ORF">PMAYCL1PPCAC_05480</name>
</gene>
<organism evidence="2 3">
    <name type="scientific">Pristionchus mayeri</name>
    <dbReference type="NCBI Taxonomy" id="1317129"/>
    <lineage>
        <taxon>Eukaryota</taxon>
        <taxon>Metazoa</taxon>
        <taxon>Ecdysozoa</taxon>
        <taxon>Nematoda</taxon>
        <taxon>Chromadorea</taxon>
        <taxon>Rhabditida</taxon>
        <taxon>Rhabditina</taxon>
        <taxon>Diplogasteromorpha</taxon>
        <taxon>Diplogasteroidea</taxon>
        <taxon>Neodiplogasteridae</taxon>
        <taxon>Pristionchus</taxon>
    </lineage>
</organism>
<feature type="non-terminal residue" evidence="2">
    <location>
        <position position="327"/>
    </location>
</feature>
<comment type="caution">
    <text evidence="2">The sequence shown here is derived from an EMBL/GenBank/DDBJ whole genome shotgun (WGS) entry which is preliminary data.</text>
</comment>
<keyword evidence="1" id="KW-0732">Signal</keyword>
<evidence type="ECO:0000256" key="1">
    <source>
        <dbReference type="SAM" id="SignalP"/>
    </source>
</evidence>
<dbReference type="Proteomes" id="UP001328107">
    <property type="component" value="Unassembled WGS sequence"/>
</dbReference>
<feature type="chain" id="PRO_5042900039" evidence="1">
    <location>
        <begin position="22"/>
        <end position="327"/>
    </location>
</feature>
<name>A0AAN5C941_9BILA</name>
<dbReference type="AlphaFoldDB" id="A0AAN5C941"/>
<keyword evidence="3" id="KW-1185">Reference proteome</keyword>
<sequence length="327" mass="36150">DSMISAGFIVIFAACFQFTLALVEFELSTLYDETDFAKSVVIVPNCPNSRIFASVPTASESIAKKIMVHDYVHDEISLYQISKLSKGDQKGYHTVEFDIQQIKILNKNPGNATTPLAVWVVREQANDINDAQVYEAANLRIGPSAVDMITILSAEPYTLQAKTQGPIVFYGWMAGYDELPDYGEGGSCTVVISQWTPGASSDFQARVQSPILTLFYDDQDFEKSLTSINADVGAGKELDFFGLSFAASPGYHGCTDKRQYYSSLYETSTSFKYSMSKSYDISIGCILNTDDQNPVSVQDNSNKKEYKLSGTTYVELQLSECHYGSNK</sequence>
<feature type="signal peptide" evidence="1">
    <location>
        <begin position="1"/>
        <end position="21"/>
    </location>
</feature>
<evidence type="ECO:0000313" key="2">
    <source>
        <dbReference type="EMBL" id="GMR35285.1"/>
    </source>
</evidence>
<protein>
    <submittedName>
        <fullName evidence="2">Uncharacterized protein</fullName>
    </submittedName>
</protein>